<comment type="subunit">
    <text evidence="2">Monomer.</text>
</comment>
<dbReference type="SUPFAM" id="SSF51735">
    <property type="entry name" value="NAD(P)-binding Rossmann-fold domains"/>
    <property type="match status" value="1"/>
</dbReference>
<dbReference type="InterPro" id="IPR011032">
    <property type="entry name" value="GroES-like_sf"/>
</dbReference>
<evidence type="ECO:0000256" key="1">
    <source>
        <dbReference type="ARBA" id="ARBA00008072"/>
    </source>
</evidence>
<evidence type="ECO:0000259" key="4">
    <source>
        <dbReference type="SMART" id="SM00829"/>
    </source>
</evidence>
<accession>A0ABR0E9W4</accession>
<gene>
    <name evidence="5" type="ORF">PRZ48_010681</name>
</gene>
<sequence length="327" mass="35337">MKEGIVTLGPRISVREVPIPEPSPDDVLIRVAVTGTNPKDWKMAEWGLGERNEGDDMAGVVEKVGADVAGFRPGDRVGALHRLRQNFGTFAEFSLAPAHCVFHLPPSTSYEEAATIPLAAMTAAVGLFARLRLPQPFSSNTAPKEPQPLLIYGAAGAVGAGAAAVEPRLDASKGDVIVDYRKGDNAVVERIREAIPSGLSLKHAFDCVSANGTYLNCERVLDKDGKLTTLLRIKDHTFRSDLEVTDTKVGSVQDDRTYGPRGYKDPDDTEFGRVWFVLFTQGLKQGWLKGHPHEVIPGGFYGIGQALAKLKAQSASATKYVVRMAEI</sequence>
<evidence type="ECO:0000256" key="2">
    <source>
        <dbReference type="ARBA" id="ARBA00011245"/>
    </source>
</evidence>
<organism evidence="5 6">
    <name type="scientific">Zasmidium cellare</name>
    <name type="common">Wine cellar mold</name>
    <name type="synonym">Racodium cellare</name>
    <dbReference type="NCBI Taxonomy" id="395010"/>
    <lineage>
        <taxon>Eukaryota</taxon>
        <taxon>Fungi</taxon>
        <taxon>Dikarya</taxon>
        <taxon>Ascomycota</taxon>
        <taxon>Pezizomycotina</taxon>
        <taxon>Dothideomycetes</taxon>
        <taxon>Dothideomycetidae</taxon>
        <taxon>Mycosphaerellales</taxon>
        <taxon>Mycosphaerellaceae</taxon>
        <taxon>Zasmidium</taxon>
    </lineage>
</organism>
<reference evidence="5 6" key="1">
    <citation type="journal article" date="2023" name="G3 (Bethesda)">
        <title>A chromosome-level genome assembly of Zasmidium syzygii isolated from banana leaves.</title>
        <authorList>
            <person name="van Westerhoven A.C."/>
            <person name="Mehrabi R."/>
            <person name="Talebi R."/>
            <person name="Steentjes M.B.F."/>
            <person name="Corcolon B."/>
            <person name="Chong P.A."/>
            <person name="Kema G.H.J."/>
            <person name="Seidl M.F."/>
        </authorList>
    </citation>
    <scope>NUCLEOTIDE SEQUENCE [LARGE SCALE GENOMIC DNA]</scope>
    <source>
        <strain evidence="5 6">P124</strain>
    </source>
</reference>
<dbReference type="PANTHER" id="PTHR45348">
    <property type="entry name" value="HYPOTHETICAL OXIDOREDUCTASE (EUROFUNG)"/>
    <property type="match status" value="1"/>
</dbReference>
<dbReference type="InterPro" id="IPR020843">
    <property type="entry name" value="ER"/>
</dbReference>
<dbReference type="Proteomes" id="UP001305779">
    <property type="component" value="Unassembled WGS sequence"/>
</dbReference>
<dbReference type="Gene3D" id="3.90.180.10">
    <property type="entry name" value="Medium-chain alcohol dehydrogenases, catalytic domain"/>
    <property type="match status" value="1"/>
</dbReference>
<dbReference type="InterPro" id="IPR013154">
    <property type="entry name" value="ADH-like_N"/>
</dbReference>
<feature type="domain" description="Enoyl reductase (ER)" evidence="4">
    <location>
        <begin position="9"/>
        <end position="322"/>
    </location>
</feature>
<dbReference type="CDD" id="cd08249">
    <property type="entry name" value="enoyl_reductase_like"/>
    <property type="match status" value="1"/>
</dbReference>
<dbReference type="SUPFAM" id="SSF50129">
    <property type="entry name" value="GroES-like"/>
    <property type="match status" value="1"/>
</dbReference>
<dbReference type="PANTHER" id="PTHR45348:SF5">
    <property type="entry name" value="OXIDOREDUCTASE, PUTATIVE (AFU_ORTHOLOGUE AFUA_8G01420)-RELATED"/>
    <property type="match status" value="1"/>
</dbReference>
<protein>
    <recommendedName>
        <fullName evidence="4">Enoyl reductase (ER) domain-containing protein</fullName>
    </recommendedName>
</protein>
<comment type="caution">
    <text evidence="5">The sequence shown here is derived from an EMBL/GenBank/DDBJ whole genome shotgun (WGS) entry which is preliminary data.</text>
</comment>
<name>A0ABR0E9W4_ZASCE</name>
<evidence type="ECO:0000256" key="3">
    <source>
        <dbReference type="ARBA" id="ARBA00023002"/>
    </source>
</evidence>
<dbReference type="EMBL" id="JAXOVC010000008">
    <property type="protein sequence ID" value="KAK4498025.1"/>
    <property type="molecule type" value="Genomic_DNA"/>
</dbReference>
<comment type="similarity">
    <text evidence="1">Belongs to the zinc-containing alcohol dehydrogenase family.</text>
</comment>
<evidence type="ECO:0000313" key="6">
    <source>
        <dbReference type="Proteomes" id="UP001305779"/>
    </source>
</evidence>
<keyword evidence="3" id="KW-0560">Oxidoreductase</keyword>
<dbReference type="InterPro" id="IPR047122">
    <property type="entry name" value="Trans-enoyl_RdTase-like"/>
</dbReference>
<dbReference type="Pfam" id="PF08240">
    <property type="entry name" value="ADH_N"/>
    <property type="match status" value="1"/>
</dbReference>
<dbReference type="SMART" id="SM00829">
    <property type="entry name" value="PKS_ER"/>
    <property type="match status" value="1"/>
</dbReference>
<evidence type="ECO:0000313" key="5">
    <source>
        <dbReference type="EMBL" id="KAK4498025.1"/>
    </source>
</evidence>
<proteinExistence type="inferred from homology"/>
<dbReference type="Gene3D" id="3.40.50.720">
    <property type="entry name" value="NAD(P)-binding Rossmann-like Domain"/>
    <property type="match status" value="1"/>
</dbReference>
<dbReference type="InterPro" id="IPR036291">
    <property type="entry name" value="NAD(P)-bd_dom_sf"/>
</dbReference>
<keyword evidence="6" id="KW-1185">Reference proteome</keyword>